<reference evidence="1 2" key="1">
    <citation type="submission" date="2020-06" db="EMBL/GenBank/DDBJ databases">
        <authorList>
            <person name="Arora M.N."/>
            <person name="Dalling M.T."/>
            <person name="Dawson S.P.M."/>
            <person name="Elia S.N."/>
            <person name="Burke B."/>
            <person name="Shaffer C.D."/>
            <person name="Weston-Hafer K.A."/>
            <person name="Garlena R.A."/>
            <person name="Russell D.A."/>
            <person name="Pope W.H."/>
            <person name="Jacobs-Sera D."/>
            <person name="Hatfull G.F."/>
        </authorList>
    </citation>
    <scope>NUCLEOTIDE SEQUENCE [LARGE SCALE GENOMIC DNA]</scope>
</reference>
<proteinExistence type="predicted"/>
<dbReference type="RefSeq" id="YP_010651761.1">
    <property type="nucleotide sequence ID" value="NC_070783.1"/>
</dbReference>
<evidence type="ECO:0000313" key="1">
    <source>
        <dbReference type="EMBL" id="QNN99254.1"/>
    </source>
</evidence>
<gene>
    <name evidence="1" type="primary">180</name>
    <name evidence="1" type="ORF">SEA_FAUST_180</name>
</gene>
<dbReference type="GeneID" id="77927475"/>
<evidence type="ECO:0000313" key="2">
    <source>
        <dbReference type="Proteomes" id="UP000516151"/>
    </source>
</evidence>
<name>A0A7G9UYZ9_9CAUD</name>
<protein>
    <submittedName>
        <fullName evidence="1">Uncharacterized protein</fullName>
    </submittedName>
</protein>
<dbReference type="KEGG" id="vg:77927475"/>
<accession>A0A7G9UYZ9</accession>
<sequence>MSKQPKKKPKPIGSGHYTVCRNCRGTGVVGDIKKANNFRGEAVIWVPCKDCIDGTGTSRGWVVAPR</sequence>
<dbReference type="EMBL" id="MT684598">
    <property type="protein sequence ID" value="QNN99254.1"/>
    <property type="molecule type" value="Genomic_DNA"/>
</dbReference>
<organism evidence="1 2">
    <name type="scientific">Streptomyces phage Faust</name>
    <dbReference type="NCBI Taxonomy" id="2767565"/>
    <lineage>
        <taxon>Viruses</taxon>
        <taxon>Duplodnaviria</taxon>
        <taxon>Heunggongvirae</taxon>
        <taxon>Uroviricota</taxon>
        <taxon>Caudoviricetes</taxon>
        <taxon>Stanwilliamsviridae</taxon>
        <taxon>Loccivirinae</taxon>
        <taxon>Faustvirus</taxon>
        <taxon>Faustvirus faust</taxon>
    </lineage>
</organism>
<dbReference type="Proteomes" id="UP000516151">
    <property type="component" value="Segment"/>
</dbReference>
<keyword evidence="2" id="KW-1185">Reference proteome</keyword>